<dbReference type="InterPro" id="IPR056032">
    <property type="entry name" value="DUF7613"/>
</dbReference>
<evidence type="ECO:0000259" key="5">
    <source>
        <dbReference type="Pfam" id="PF24589"/>
    </source>
</evidence>
<feature type="compositionally biased region" description="Basic and acidic residues" evidence="1">
    <location>
        <begin position="184"/>
        <end position="197"/>
    </location>
</feature>
<evidence type="ECO:0000256" key="1">
    <source>
        <dbReference type="SAM" id="MobiDB-lite"/>
    </source>
</evidence>
<name>A0AAD9Z951_9LECA</name>
<evidence type="ECO:0000259" key="2">
    <source>
        <dbReference type="Pfam" id="PF24586"/>
    </source>
</evidence>
<dbReference type="AlphaFoldDB" id="A0AAD9Z951"/>
<dbReference type="EMBL" id="JASNWA010000007">
    <property type="protein sequence ID" value="KAK3173806.1"/>
    <property type="molecule type" value="Genomic_DNA"/>
</dbReference>
<feature type="domain" description="DUF7613" evidence="4">
    <location>
        <begin position="809"/>
        <end position="963"/>
    </location>
</feature>
<feature type="domain" description="DUF7614" evidence="5">
    <location>
        <begin position="969"/>
        <end position="1091"/>
    </location>
</feature>
<evidence type="ECO:0000259" key="3">
    <source>
        <dbReference type="Pfam" id="PF24587"/>
    </source>
</evidence>
<dbReference type="Pfam" id="PF24587">
    <property type="entry name" value="DUF7612"/>
    <property type="match status" value="1"/>
</dbReference>
<feature type="compositionally biased region" description="Polar residues" evidence="1">
    <location>
        <begin position="279"/>
        <end position="305"/>
    </location>
</feature>
<reference evidence="6" key="1">
    <citation type="submission" date="2022-11" db="EMBL/GenBank/DDBJ databases">
        <title>Chromosomal genome sequence assembly and mating type (MAT) locus characterization of the leprose asexual lichenized fungus Lepraria neglecta (Nyl.) Erichsen.</title>
        <authorList>
            <person name="Allen J.L."/>
            <person name="Pfeffer B."/>
        </authorList>
    </citation>
    <scope>NUCLEOTIDE SEQUENCE</scope>
    <source>
        <strain evidence="6">Allen 5258</strain>
    </source>
</reference>
<sequence length="1099" mass="123537">MAEEARSENRLLSKHKWRGKLFSTEGKFGRSAESPESTDNDVANFLQGANPKPEAKSQPAAIAPRLDIATDARRSSVQSSPPETVDVFRRPKPRQNKGLRVNFTTASPEIIGEGGDEAELPAREVSISYQHSVGPDRSKAREPAPAFDNEPSPEGQERASESEGEALFRPTSLQRTPTGLDDIPLEKHRDDGYHDADAADSVYSTSPGENYKPLPQPPIKRYDQHGYDDVKEIRRKELPRDMPSTSDQVVDSDGRHGTQMGTGRGHGLVPSLDFPSPDTVASNSVTPRSSPQPPTNYQKASSSSYGFPYAEPVSQSPPKQADLPPQTRHQYTKEPSATTESKPLSLRNVARGLGEDSLDDFDARVRRFNDIFRLGVSAQTDMMKVPFMQWIRTATWWFLKGRAALESAVRGRSSGAERASPEPLSDPAVALKQAYVNLAKAWWIVREITPNHPEVRRFGKSGMSSLIAIIRNFGDQELAELVEVHLSVISSMRALTMSMKRNGILPPHELEIQRLNLHVLLNLPGLSPEIVKIMINNAPGASVKNEWFVAEPFFPILVGDTGRHFSFGRMFVEASLHSVDDPKQYMHIPCVVSILRERNDWGVEAAVASQDGQVNLIVQSAGHSALTWKSVHWKIPSQTMQISLSEDFELRLQFSEKDFRTFWGIYDYTRRVLKAYSPSKDEEIIFERELDKFQCDDRPNFPPDPISGCKLRLFEKRPVMSDGTSQRSVHDGYRLTVVTPPGIKTLSSVNHQLGKEQPILFSYQQGKEGPRLVLRIPPSVRLSPNFHDTQDREFFRSLLCGTSIVKEDYTYGSLPLRNLAITDVSPDQNSTPPEDDHSVKTLQWNKLRITNRGHPPYGHDALPTVRAEHLRVMVESDFGTLTDRINLDRGELQMSLSVDNFNEIKLLRPPQLDMTFSMVEGKVPKEEFESLGRTLQKMATSTTVRTYHFRSTSVLHRFQIMVTGFKVLFDGPVSNFAISHRRSVLPIHKQREASSARLQVIKQDKVVQLVAFFKDFSHGTCMNFVLKVTDVFETFSKSGISYLRIADAKFALPKGEEEKTRDFVCLDMPEYPGEHDDITIGFDNEQGMPKHCATILLKM</sequence>
<gene>
    <name evidence="6" type="ORF">OEA41_007138</name>
</gene>
<feature type="compositionally biased region" description="Basic and acidic residues" evidence="1">
    <location>
        <begin position="220"/>
        <end position="240"/>
    </location>
</feature>
<dbReference type="InterPro" id="IPR056031">
    <property type="entry name" value="DUF7612"/>
</dbReference>
<feature type="domain" description="DUF7612" evidence="3">
    <location>
        <begin position="678"/>
        <end position="802"/>
    </location>
</feature>
<accession>A0AAD9Z951</accession>
<feature type="compositionally biased region" description="Polar residues" evidence="1">
    <location>
        <begin position="327"/>
        <end position="342"/>
    </location>
</feature>
<feature type="region of interest" description="Disordered" evidence="1">
    <location>
        <begin position="22"/>
        <end position="346"/>
    </location>
</feature>
<dbReference type="InterPro" id="IPR056030">
    <property type="entry name" value="DUF7611"/>
</dbReference>
<dbReference type="Pfam" id="PF24589">
    <property type="entry name" value="DUF7614"/>
    <property type="match status" value="1"/>
</dbReference>
<proteinExistence type="predicted"/>
<evidence type="ECO:0000313" key="6">
    <source>
        <dbReference type="EMBL" id="KAK3173806.1"/>
    </source>
</evidence>
<dbReference type="Pfam" id="PF24588">
    <property type="entry name" value="DUF7613"/>
    <property type="match status" value="1"/>
</dbReference>
<feature type="domain" description="DUF7611" evidence="2">
    <location>
        <begin position="536"/>
        <end position="674"/>
    </location>
</feature>
<dbReference type="Proteomes" id="UP001276659">
    <property type="component" value="Unassembled WGS sequence"/>
</dbReference>
<dbReference type="InterPro" id="IPR056033">
    <property type="entry name" value="DUF7614"/>
</dbReference>
<comment type="caution">
    <text evidence="6">The sequence shown here is derived from an EMBL/GenBank/DDBJ whole genome shotgun (WGS) entry which is preliminary data.</text>
</comment>
<organism evidence="6 7">
    <name type="scientific">Lepraria neglecta</name>
    <dbReference type="NCBI Taxonomy" id="209136"/>
    <lineage>
        <taxon>Eukaryota</taxon>
        <taxon>Fungi</taxon>
        <taxon>Dikarya</taxon>
        <taxon>Ascomycota</taxon>
        <taxon>Pezizomycotina</taxon>
        <taxon>Lecanoromycetes</taxon>
        <taxon>OSLEUM clade</taxon>
        <taxon>Lecanoromycetidae</taxon>
        <taxon>Lecanorales</taxon>
        <taxon>Lecanorineae</taxon>
        <taxon>Stereocaulaceae</taxon>
        <taxon>Lepraria</taxon>
    </lineage>
</organism>
<evidence type="ECO:0000259" key="4">
    <source>
        <dbReference type="Pfam" id="PF24588"/>
    </source>
</evidence>
<dbReference type="Pfam" id="PF24586">
    <property type="entry name" value="DUF7611"/>
    <property type="match status" value="1"/>
</dbReference>
<protein>
    <submittedName>
        <fullName evidence="6">Uncharacterized protein</fullName>
    </submittedName>
</protein>
<evidence type="ECO:0000313" key="7">
    <source>
        <dbReference type="Proteomes" id="UP001276659"/>
    </source>
</evidence>
<keyword evidence="7" id="KW-1185">Reference proteome</keyword>